<proteinExistence type="predicted"/>
<accession>A0A327W5E6</accession>
<keyword evidence="2" id="KW-1185">Reference proteome</keyword>
<organism evidence="1 2">
    <name type="scientific">Chitinophaga dinghuensis</name>
    <dbReference type="NCBI Taxonomy" id="1539050"/>
    <lineage>
        <taxon>Bacteria</taxon>
        <taxon>Pseudomonadati</taxon>
        <taxon>Bacteroidota</taxon>
        <taxon>Chitinophagia</taxon>
        <taxon>Chitinophagales</taxon>
        <taxon>Chitinophagaceae</taxon>
        <taxon>Chitinophaga</taxon>
    </lineage>
</organism>
<dbReference type="AlphaFoldDB" id="A0A327W5E6"/>
<dbReference type="Proteomes" id="UP000249819">
    <property type="component" value="Unassembled WGS sequence"/>
</dbReference>
<evidence type="ECO:0000313" key="1">
    <source>
        <dbReference type="EMBL" id="RAJ85739.1"/>
    </source>
</evidence>
<comment type="caution">
    <text evidence="1">The sequence shown here is derived from an EMBL/GenBank/DDBJ whole genome shotgun (WGS) entry which is preliminary data.</text>
</comment>
<dbReference type="EMBL" id="QLMA01000002">
    <property type="protein sequence ID" value="RAJ85739.1"/>
    <property type="molecule type" value="Genomic_DNA"/>
</dbReference>
<gene>
    <name evidence="1" type="ORF">CLV59_102444</name>
</gene>
<sequence>MKSFCMLNLKGVKVQKSGGEKKGEFRKQEVQAGISLQITEARKQQNSI</sequence>
<name>A0A327W5E6_9BACT</name>
<reference evidence="1 2" key="1">
    <citation type="submission" date="2018-06" db="EMBL/GenBank/DDBJ databases">
        <title>Genomic Encyclopedia of Archaeal and Bacterial Type Strains, Phase II (KMG-II): from individual species to whole genera.</title>
        <authorList>
            <person name="Goeker M."/>
        </authorList>
    </citation>
    <scope>NUCLEOTIDE SEQUENCE [LARGE SCALE GENOMIC DNA]</scope>
    <source>
        <strain evidence="1 2">DSM 29821</strain>
    </source>
</reference>
<protein>
    <submittedName>
        <fullName evidence="1">Uncharacterized protein</fullName>
    </submittedName>
</protein>
<evidence type="ECO:0000313" key="2">
    <source>
        <dbReference type="Proteomes" id="UP000249819"/>
    </source>
</evidence>